<gene>
    <name evidence="2" type="ORF">B9Q03_02815</name>
</gene>
<dbReference type="PANTHER" id="PTHR43135:SF3">
    <property type="entry name" value="ALPHA-D-RIBOSE 1-METHYLPHOSPHONATE 5-TRIPHOSPHATE DIPHOSPHATASE"/>
    <property type="match status" value="1"/>
</dbReference>
<sequence length="377" mass="42282">MQYVKADLLYDGVGVQRNVYVGFEGEAIRYVGKSRKDGGEVLGEGVVTPAFIDGHSHIGMARSGEPSREDEANEQMDSVYPLVNALHSVYMDDSAFRESVENGVLYSTVLPGSGNVIAGKGVLIRNFASNVRDAYLMDVGIKAALGYNPRSTTEWKGRRPTTRMGAVALLRENFIKAVKMRRLIEKEKKLPEEVEPLTEIFMDILSGKYKMMVHLHKEDDAMVLLSLVEEFGFKAVLNHGLDIYREEVFRAVKDAGVPLVYGPMDSFPYKVELKHESWRNAKVVLASGIKFCMMSDHPVLLQRNMFYTLRHFMRFGLKKEHAISKLTKEAAEIIGAKDLGQVRVGYKASLVVWSGDPFNVESYPKLVVGEGRIVHQE</sequence>
<dbReference type="SUPFAM" id="SSF51556">
    <property type="entry name" value="Metallo-dependent hydrolases"/>
    <property type="match status" value="1"/>
</dbReference>
<accession>A0A2R6B066</accession>
<dbReference type="SUPFAM" id="SSF51338">
    <property type="entry name" value="Composite domain of metallo-dependent hydrolases"/>
    <property type="match status" value="1"/>
</dbReference>
<dbReference type="InterPro" id="IPR032466">
    <property type="entry name" value="Metal_Hydrolase"/>
</dbReference>
<dbReference type="Pfam" id="PF01979">
    <property type="entry name" value="Amidohydro_1"/>
    <property type="match status" value="1"/>
</dbReference>
<dbReference type="PANTHER" id="PTHR43135">
    <property type="entry name" value="ALPHA-D-RIBOSE 1-METHYLPHOSPHONATE 5-TRIPHOSPHATE DIPHOSPHATASE"/>
    <property type="match status" value="1"/>
</dbReference>
<dbReference type="InterPro" id="IPR051781">
    <property type="entry name" value="Metallo-dep_Hydrolase"/>
</dbReference>
<dbReference type="Gene3D" id="3.20.20.140">
    <property type="entry name" value="Metal-dependent hydrolases"/>
    <property type="match status" value="1"/>
</dbReference>
<evidence type="ECO:0000313" key="3">
    <source>
        <dbReference type="Proteomes" id="UP000240322"/>
    </source>
</evidence>
<evidence type="ECO:0000259" key="1">
    <source>
        <dbReference type="Pfam" id="PF01979"/>
    </source>
</evidence>
<dbReference type="InterPro" id="IPR011059">
    <property type="entry name" value="Metal-dep_hydrolase_composite"/>
</dbReference>
<name>A0A2R6B066_9ARCH</name>
<dbReference type="InterPro" id="IPR006680">
    <property type="entry name" value="Amidohydro-rel"/>
</dbReference>
<dbReference type="GO" id="GO:0016810">
    <property type="term" value="F:hydrolase activity, acting on carbon-nitrogen (but not peptide) bonds"/>
    <property type="evidence" value="ECO:0007669"/>
    <property type="project" value="InterPro"/>
</dbReference>
<dbReference type="AlphaFoldDB" id="A0A2R6B066"/>
<dbReference type="EMBL" id="NEXE01000014">
    <property type="protein sequence ID" value="PSN91928.1"/>
    <property type="molecule type" value="Genomic_DNA"/>
</dbReference>
<dbReference type="Proteomes" id="UP000240322">
    <property type="component" value="Unassembled WGS sequence"/>
</dbReference>
<comment type="caution">
    <text evidence="2">The sequence shown here is derived from an EMBL/GenBank/DDBJ whole genome shotgun (WGS) entry which is preliminary data.</text>
</comment>
<reference evidence="2 3" key="1">
    <citation type="submission" date="2017-04" db="EMBL/GenBank/DDBJ databases">
        <title>Novel microbial lineages endemic to geothermal iron-oxide mats fill important gaps in the evolutionary history of Archaea.</title>
        <authorList>
            <person name="Jay Z.J."/>
            <person name="Beam J.P."/>
            <person name="Dlakic M."/>
            <person name="Rusch D.B."/>
            <person name="Kozubal M.A."/>
            <person name="Inskeep W.P."/>
        </authorList>
    </citation>
    <scope>NUCLEOTIDE SEQUENCE [LARGE SCALE GENOMIC DNA]</scope>
    <source>
        <strain evidence="2">OSP_D</strain>
    </source>
</reference>
<organism evidence="2 3">
    <name type="scientific">Candidatus Marsarchaeota G2 archaeon OSP_D</name>
    <dbReference type="NCBI Taxonomy" id="1978157"/>
    <lineage>
        <taxon>Archaea</taxon>
        <taxon>Candidatus Marsarchaeota</taxon>
        <taxon>Candidatus Marsarchaeota group 2</taxon>
    </lineage>
</organism>
<protein>
    <submittedName>
        <fullName evidence="2">Imidazolonepropionase</fullName>
    </submittedName>
</protein>
<proteinExistence type="predicted"/>
<feature type="domain" description="Amidohydrolase-related" evidence="1">
    <location>
        <begin position="234"/>
        <end position="363"/>
    </location>
</feature>
<evidence type="ECO:0000313" key="2">
    <source>
        <dbReference type="EMBL" id="PSN91928.1"/>
    </source>
</evidence>